<evidence type="ECO:0000313" key="2">
    <source>
        <dbReference type="EMBL" id="SIS48500.1"/>
    </source>
</evidence>
<sequence>MKRNLFFALTASVVTALFTACNSDNDIECPENYTGALAASEEKMQGDWVLTGMMADTEVDLTDDEEDNPIKDLFAQYEDCQKDASYTFGSDRTYTYKQSHVAEDCDNKATLSGTWKLSGEVLSLVGACIVQNISLNIKDDASEFSFTDTFNIKDIDGKVVQAKVTFTYTAQ</sequence>
<evidence type="ECO:0008006" key="4">
    <source>
        <dbReference type="Google" id="ProtNLM"/>
    </source>
</evidence>
<evidence type="ECO:0000256" key="1">
    <source>
        <dbReference type="SAM" id="SignalP"/>
    </source>
</evidence>
<proteinExistence type="predicted"/>
<protein>
    <recommendedName>
        <fullName evidence="4">Lipocalin-like domain-containing protein</fullName>
    </recommendedName>
</protein>
<keyword evidence="3" id="KW-1185">Reference proteome</keyword>
<dbReference type="PROSITE" id="PS51257">
    <property type="entry name" value="PROKAR_LIPOPROTEIN"/>
    <property type="match status" value="1"/>
</dbReference>
<organism evidence="2 3">
    <name type="scientific">Zobellia uliginosa</name>
    <dbReference type="NCBI Taxonomy" id="143224"/>
    <lineage>
        <taxon>Bacteria</taxon>
        <taxon>Pseudomonadati</taxon>
        <taxon>Bacteroidota</taxon>
        <taxon>Flavobacteriia</taxon>
        <taxon>Flavobacteriales</taxon>
        <taxon>Flavobacteriaceae</taxon>
        <taxon>Zobellia</taxon>
    </lineage>
</organism>
<evidence type="ECO:0000313" key="3">
    <source>
        <dbReference type="Proteomes" id="UP000185728"/>
    </source>
</evidence>
<dbReference type="EMBL" id="FTOB01000002">
    <property type="protein sequence ID" value="SIS48500.1"/>
    <property type="molecule type" value="Genomic_DNA"/>
</dbReference>
<dbReference type="RefSeq" id="WP_076454049.1">
    <property type="nucleotide sequence ID" value="NZ_FTOB01000002.1"/>
</dbReference>
<dbReference type="InterPro" id="IPR032168">
    <property type="entry name" value="DUF5004"/>
</dbReference>
<accession>A0ABY1KLY6</accession>
<name>A0ABY1KLY6_9FLAO</name>
<feature type="chain" id="PRO_5047546917" description="Lipocalin-like domain-containing protein" evidence="1">
    <location>
        <begin position="20"/>
        <end position="171"/>
    </location>
</feature>
<keyword evidence="1" id="KW-0732">Signal</keyword>
<feature type="signal peptide" evidence="1">
    <location>
        <begin position="1"/>
        <end position="19"/>
    </location>
</feature>
<dbReference type="Pfam" id="PF16395">
    <property type="entry name" value="DUF5004"/>
    <property type="match status" value="1"/>
</dbReference>
<gene>
    <name evidence="2" type="ORF">SAMN05421766_102269</name>
</gene>
<comment type="caution">
    <text evidence="2">The sequence shown here is derived from an EMBL/GenBank/DDBJ whole genome shotgun (WGS) entry which is preliminary data.</text>
</comment>
<reference evidence="2 3" key="1">
    <citation type="submission" date="2017-01" db="EMBL/GenBank/DDBJ databases">
        <authorList>
            <person name="Varghese N."/>
            <person name="Submissions S."/>
        </authorList>
    </citation>
    <scope>NUCLEOTIDE SEQUENCE [LARGE SCALE GENOMIC DNA]</scope>
    <source>
        <strain evidence="2 3">DSM 2061</strain>
    </source>
</reference>
<dbReference type="Proteomes" id="UP000185728">
    <property type="component" value="Unassembled WGS sequence"/>
</dbReference>